<name>A0A6A3CLY6_HIBSY</name>
<dbReference type="EMBL" id="VEPZ02000252">
    <property type="protein sequence ID" value="KAE8728622.1"/>
    <property type="molecule type" value="Genomic_DNA"/>
</dbReference>
<proteinExistence type="predicted"/>
<evidence type="ECO:0000313" key="2">
    <source>
        <dbReference type="EMBL" id="KAE8728622.1"/>
    </source>
</evidence>
<dbReference type="AlphaFoldDB" id="A0A6A3CLY6"/>
<evidence type="ECO:0000256" key="1">
    <source>
        <dbReference type="SAM" id="MobiDB-lite"/>
    </source>
</evidence>
<sequence length="222" mass="25155">MMKKPGKLTANQGRSLDRASFVNLLSQYLKEKRNLGDFSVGISSKPDAKERKKVLREFKTKSLVTYIKCEAADSSRQLWCHGSKEDTITDSSQGKQECSADHIFQWPSGVYNDFPPDKVKEIMALANQGSSTTCTDDTSVEQRQYGGSDLQIAREGIHFTVLREEKRQGGCRAPYQSNNNRVSLPPSNPTETSRRARKVDHQKTHPRGMISIYSLYREFNML</sequence>
<gene>
    <name evidence="2" type="ORF">F3Y22_tig00004159pilonHSYRG00022</name>
</gene>
<protein>
    <submittedName>
        <fullName evidence="2">Uncharacterized protein</fullName>
    </submittedName>
</protein>
<keyword evidence="3" id="KW-1185">Reference proteome</keyword>
<evidence type="ECO:0000313" key="3">
    <source>
        <dbReference type="Proteomes" id="UP000436088"/>
    </source>
</evidence>
<accession>A0A6A3CLY6</accession>
<organism evidence="2 3">
    <name type="scientific">Hibiscus syriacus</name>
    <name type="common">Rose of Sharon</name>
    <dbReference type="NCBI Taxonomy" id="106335"/>
    <lineage>
        <taxon>Eukaryota</taxon>
        <taxon>Viridiplantae</taxon>
        <taxon>Streptophyta</taxon>
        <taxon>Embryophyta</taxon>
        <taxon>Tracheophyta</taxon>
        <taxon>Spermatophyta</taxon>
        <taxon>Magnoliopsida</taxon>
        <taxon>eudicotyledons</taxon>
        <taxon>Gunneridae</taxon>
        <taxon>Pentapetalae</taxon>
        <taxon>rosids</taxon>
        <taxon>malvids</taxon>
        <taxon>Malvales</taxon>
        <taxon>Malvaceae</taxon>
        <taxon>Malvoideae</taxon>
        <taxon>Hibiscus</taxon>
    </lineage>
</organism>
<feature type="region of interest" description="Disordered" evidence="1">
    <location>
        <begin position="168"/>
        <end position="204"/>
    </location>
</feature>
<feature type="compositionally biased region" description="Basic residues" evidence="1">
    <location>
        <begin position="195"/>
        <end position="204"/>
    </location>
</feature>
<reference evidence="2" key="1">
    <citation type="submission" date="2019-09" db="EMBL/GenBank/DDBJ databases">
        <title>Draft genome information of white flower Hibiscus syriacus.</title>
        <authorList>
            <person name="Kim Y.-M."/>
        </authorList>
    </citation>
    <scope>NUCLEOTIDE SEQUENCE [LARGE SCALE GENOMIC DNA]</scope>
    <source>
        <strain evidence="2">YM2019G1</strain>
    </source>
</reference>
<dbReference type="Proteomes" id="UP000436088">
    <property type="component" value="Unassembled WGS sequence"/>
</dbReference>
<comment type="caution">
    <text evidence="2">The sequence shown here is derived from an EMBL/GenBank/DDBJ whole genome shotgun (WGS) entry which is preliminary data.</text>
</comment>